<dbReference type="PANTHER" id="PTHR30163:SF8">
    <property type="entry name" value="LYTIC MUREIN TRANSGLYCOSYLASE"/>
    <property type="match status" value="1"/>
</dbReference>
<dbReference type="SUPFAM" id="SSF53955">
    <property type="entry name" value="Lysozyme-like"/>
    <property type="match status" value="1"/>
</dbReference>
<dbReference type="InterPro" id="IPR023346">
    <property type="entry name" value="Lysozyme-like_dom_sf"/>
</dbReference>
<protein>
    <recommendedName>
        <fullName evidence="6">Transglycosylase SLT domain-containing protein</fullName>
    </recommendedName>
</protein>
<dbReference type="Pfam" id="PF26571">
    <property type="entry name" value="VldE"/>
    <property type="match status" value="1"/>
</dbReference>
<keyword evidence="5" id="KW-1185">Reference proteome</keyword>
<dbReference type="EMBL" id="BAAATD010000013">
    <property type="protein sequence ID" value="GAA2627473.1"/>
    <property type="molecule type" value="Genomic_DNA"/>
</dbReference>
<dbReference type="InterPro" id="IPR043426">
    <property type="entry name" value="MltB-like"/>
</dbReference>
<dbReference type="InterPro" id="IPR031304">
    <property type="entry name" value="SLT_2"/>
</dbReference>
<dbReference type="Proteomes" id="UP001501509">
    <property type="component" value="Unassembled WGS sequence"/>
</dbReference>
<evidence type="ECO:0000313" key="4">
    <source>
        <dbReference type="EMBL" id="GAA2627473.1"/>
    </source>
</evidence>
<proteinExistence type="predicted"/>
<comment type="caution">
    <text evidence="4">The sequence shown here is derived from an EMBL/GenBank/DDBJ whole genome shotgun (WGS) entry which is preliminary data.</text>
</comment>
<feature type="region of interest" description="Disordered" evidence="1">
    <location>
        <begin position="191"/>
        <end position="215"/>
    </location>
</feature>
<dbReference type="CDD" id="cd13399">
    <property type="entry name" value="Slt35-like"/>
    <property type="match status" value="1"/>
</dbReference>
<name>A0ABN3QIL5_9ACTN</name>
<organism evidence="4 5">
    <name type="scientific">Actinomadura fulvescens</name>
    <dbReference type="NCBI Taxonomy" id="46160"/>
    <lineage>
        <taxon>Bacteria</taxon>
        <taxon>Bacillati</taxon>
        <taxon>Actinomycetota</taxon>
        <taxon>Actinomycetes</taxon>
        <taxon>Streptosporangiales</taxon>
        <taxon>Thermomonosporaceae</taxon>
        <taxon>Actinomadura</taxon>
    </lineage>
</organism>
<dbReference type="Pfam" id="PF13406">
    <property type="entry name" value="SLT_2"/>
    <property type="match status" value="1"/>
</dbReference>
<evidence type="ECO:0008006" key="6">
    <source>
        <dbReference type="Google" id="ProtNLM"/>
    </source>
</evidence>
<accession>A0ABN3QIL5</accession>
<feature type="domain" description="ARB-07466-like C-terminal" evidence="3">
    <location>
        <begin position="216"/>
        <end position="324"/>
    </location>
</feature>
<dbReference type="RefSeq" id="WP_344547315.1">
    <property type="nucleotide sequence ID" value="NZ_BAAATD010000013.1"/>
</dbReference>
<dbReference type="InterPro" id="IPR058593">
    <property type="entry name" value="ARB_07466-like_C"/>
</dbReference>
<gene>
    <name evidence="4" type="ORF">GCM10010411_75750</name>
</gene>
<dbReference type="Gene3D" id="1.10.530.10">
    <property type="match status" value="1"/>
</dbReference>
<evidence type="ECO:0000259" key="3">
    <source>
        <dbReference type="Pfam" id="PF26571"/>
    </source>
</evidence>
<dbReference type="PROSITE" id="PS51257">
    <property type="entry name" value="PROKAR_LIPOPROTEIN"/>
    <property type="match status" value="1"/>
</dbReference>
<evidence type="ECO:0000256" key="1">
    <source>
        <dbReference type="SAM" id="MobiDB-lite"/>
    </source>
</evidence>
<evidence type="ECO:0000313" key="5">
    <source>
        <dbReference type="Proteomes" id="UP001501509"/>
    </source>
</evidence>
<feature type="domain" description="Transglycosylase SLT" evidence="2">
    <location>
        <begin position="100"/>
        <end position="146"/>
    </location>
</feature>
<evidence type="ECO:0000259" key="2">
    <source>
        <dbReference type="Pfam" id="PF13406"/>
    </source>
</evidence>
<dbReference type="PANTHER" id="PTHR30163">
    <property type="entry name" value="MEMBRANE-BOUND LYTIC MUREIN TRANSGLYCOSYLASE B"/>
    <property type="match status" value="1"/>
</dbReference>
<sequence>MKASQLLVLLLAVACSLVLAIGIGAVVFDRDAAASCDTGSPAQPPRAKASNSIPRNYIRLYEQAARRYAVPWNVLAGVGKIESDHGRSTLPGVHQGENHAGAGGPMQFLRETWNTYGVDGNNDRKKDRYNPEDAIPGAANYLRASGAPSKLRQALYAYNQSWAYVKDVLSWAKRYAAGDFSADSNNNTGLDCLPGSGPGRPDGLSGARSPITGRSPMTKTMREALLEIDGKFGPFPTIGCFRNSGDPQDHGLGRACDFMETRIGRMPSASAQRHGQQVANYAVQHGRRLGVSYVIWRQRIWNVGRGDTAWRTMSDRGSITANHYDHVHLSVLR</sequence>
<reference evidence="4 5" key="1">
    <citation type="journal article" date="2019" name="Int. J. Syst. Evol. Microbiol.">
        <title>The Global Catalogue of Microorganisms (GCM) 10K type strain sequencing project: providing services to taxonomists for standard genome sequencing and annotation.</title>
        <authorList>
            <consortium name="The Broad Institute Genomics Platform"/>
            <consortium name="The Broad Institute Genome Sequencing Center for Infectious Disease"/>
            <person name="Wu L."/>
            <person name="Ma J."/>
        </authorList>
    </citation>
    <scope>NUCLEOTIDE SEQUENCE [LARGE SCALE GENOMIC DNA]</scope>
    <source>
        <strain evidence="4 5">JCM 6833</strain>
    </source>
</reference>